<dbReference type="InterPro" id="IPR019034">
    <property type="entry name" value="UPF0390"/>
</dbReference>
<feature type="compositionally biased region" description="Basic and acidic residues" evidence="1">
    <location>
        <begin position="62"/>
        <end position="72"/>
    </location>
</feature>
<dbReference type="AlphaFoldDB" id="A0A0U1M3T7"/>
<feature type="region of interest" description="Disordered" evidence="1">
    <location>
        <begin position="1"/>
        <end position="72"/>
    </location>
</feature>
<name>A0A0U1M3T7_TALIS</name>
<proteinExistence type="predicted"/>
<sequence length="94" mass="10384">MPQGSLKKAKQTTSKKYCTAPSLSPRHSSSSKIGPRVIAPKKASIAKQRKTMKKLSSGMTAKTERSLAERAGHLELLANAKKEKMKEKRAEYNK</sequence>
<reference evidence="2 3" key="1">
    <citation type="submission" date="2015-04" db="EMBL/GenBank/DDBJ databases">
        <authorList>
            <person name="Syromyatnikov M.Y."/>
            <person name="Popov V.N."/>
        </authorList>
    </citation>
    <scope>NUCLEOTIDE SEQUENCE [LARGE SCALE GENOMIC DNA]</scope>
    <source>
        <strain evidence="2">WF-38-12</strain>
    </source>
</reference>
<evidence type="ECO:0000313" key="2">
    <source>
        <dbReference type="EMBL" id="CRG90239.1"/>
    </source>
</evidence>
<dbReference type="STRING" id="28573.A0A0U1M3T7"/>
<dbReference type="OrthoDB" id="5239630at2759"/>
<organism evidence="2 3">
    <name type="scientific">Talaromyces islandicus</name>
    <name type="common">Penicillium islandicum</name>
    <dbReference type="NCBI Taxonomy" id="28573"/>
    <lineage>
        <taxon>Eukaryota</taxon>
        <taxon>Fungi</taxon>
        <taxon>Dikarya</taxon>
        <taxon>Ascomycota</taxon>
        <taxon>Pezizomycotina</taxon>
        <taxon>Eurotiomycetes</taxon>
        <taxon>Eurotiomycetidae</taxon>
        <taxon>Eurotiales</taxon>
        <taxon>Trichocomaceae</taxon>
        <taxon>Talaromyces</taxon>
        <taxon>Talaromyces sect. Islandici</taxon>
    </lineage>
</organism>
<accession>A0A0U1M3T7</accession>
<dbReference type="Pfam" id="PF09495">
    <property type="entry name" value="DUF2462"/>
    <property type="match status" value="1"/>
</dbReference>
<evidence type="ECO:0000256" key="1">
    <source>
        <dbReference type="SAM" id="MobiDB-lite"/>
    </source>
</evidence>
<evidence type="ECO:0000313" key="3">
    <source>
        <dbReference type="Proteomes" id="UP000054383"/>
    </source>
</evidence>
<feature type="compositionally biased region" description="Low complexity" evidence="1">
    <location>
        <begin position="22"/>
        <end position="31"/>
    </location>
</feature>
<dbReference type="EMBL" id="CVMT01000007">
    <property type="protein sequence ID" value="CRG90239.1"/>
    <property type="molecule type" value="Genomic_DNA"/>
</dbReference>
<gene>
    <name evidence="2" type="ORF">PISL3812_07282</name>
</gene>
<protein>
    <submittedName>
        <fullName evidence="2">Uncharacterized protein</fullName>
    </submittedName>
</protein>
<dbReference type="OMA" id="GSADKMQ"/>
<dbReference type="Proteomes" id="UP000054383">
    <property type="component" value="Unassembled WGS sequence"/>
</dbReference>
<keyword evidence="3" id="KW-1185">Reference proteome</keyword>